<dbReference type="InterPro" id="IPR018534">
    <property type="entry name" value="Tet_reg_excision_RteC"/>
</dbReference>
<dbReference type="OrthoDB" id="790983at2"/>
<dbReference type="RefSeq" id="WP_037440432.1">
    <property type="nucleotide sequence ID" value="NZ_JNFF01000048.1"/>
</dbReference>
<protein>
    <submittedName>
        <fullName evidence="1">Tetracycline regulation of excision, RteC</fullName>
    </submittedName>
</protein>
<dbReference type="AlphaFoldDB" id="A0A081PHH8"/>
<evidence type="ECO:0000313" key="2">
    <source>
        <dbReference type="Proteomes" id="UP000028007"/>
    </source>
</evidence>
<dbReference type="Pfam" id="PF09357">
    <property type="entry name" value="RteC"/>
    <property type="match status" value="1"/>
</dbReference>
<dbReference type="eggNOG" id="ENOG502Z9CP">
    <property type="taxonomic scope" value="Bacteria"/>
</dbReference>
<organism evidence="1 2">
    <name type="scientific">Pedobacter antarcticus 4BY</name>
    <dbReference type="NCBI Taxonomy" id="1358423"/>
    <lineage>
        <taxon>Bacteria</taxon>
        <taxon>Pseudomonadati</taxon>
        <taxon>Bacteroidota</taxon>
        <taxon>Sphingobacteriia</taxon>
        <taxon>Sphingobacteriales</taxon>
        <taxon>Sphingobacteriaceae</taxon>
        <taxon>Pedobacter</taxon>
    </lineage>
</organism>
<reference evidence="1 2" key="1">
    <citation type="journal article" date="1992" name="Int. J. Syst. Bacteriol.">
        <title>Sphingobacterium antarcticus sp. nov. a Psychrotrophic Bacterium from the Soils of Schirmacher Oasis, Antarctica.</title>
        <authorList>
            <person name="Shivaji S."/>
            <person name="Ray M.K."/>
            <person name="Rao N.S."/>
            <person name="Saiserr L."/>
            <person name="Jagannadham M.V."/>
            <person name="Kumar G.S."/>
            <person name="Reddy G."/>
            <person name="Bhargava P.M."/>
        </authorList>
    </citation>
    <scope>NUCLEOTIDE SEQUENCE [LARGE SCALE GENOMIC DNA]</scope>
    <source>
        <strain evidence="1 2">4BY</strain>
    </source>
</reference>
<comment type="caution">
    <text evidence="1">The sequence shown here is derived from an EMBL/GenBank/DDBJ whole genome shotgun (WGS) entry which is preliminary data.</text>
</comment>
<name>A0A081PHH8_9SPHI</name>
<proteinExistence type="predicted"/>
<evidence type="ECO:0000313" key="1">
    <source>
        <dbReference type="EMBL" id="KEQ30151.1"/>
    </source>
</evidence>
<dbReference type="EMBL" id="JNFF01000048">
    <property type="protein sequence ID" value="KEQ30151.1"/>
    <property type="molecule type" value="Genomic_DNA"/>
</dbReference>
<dbReference type="Proteomes" id="UP000028007">
    <property type="component" value="Unassembled WGS sequence"/>
</dbReference>
<accession>A0A081PHH8</accession>
<keyword evidence="2" id="KW-1185">Reference proteome</keyword>
<sequence>MKYILQNVILEIHKKEDLISSQSKRLIDEAYEMTIYLQDLLFSIKKFIVEEGFKDEKEEMHFFRTIKPQVLGKLIYYNKIYRIETTCPVNNGKMGISYFSIQLANLKREYIEHVCNSDFYRYYRSGRTDRDETYFKRGQINYHDGLNSIVFEIDPSFSTFYDYKVARIISNELLYTYLLTKISPDENPDSILQNSESSKDVFWTDSKNALIELVYALYASGAISHGKIGIRKISLMFQIIFRIPLGDLHHAFHRMKTRAGSRTAFLDQLKTSLEEYMDRDL</sequence>
<gene>
    <name evidence="1" type="ORF">N180_06375</name>
</gene>